<feature type="domain" description="Right handed beta helix" evidence="1">
    <location>
        <begin position="109"/>
        <end position="229"/>
    </location>
</feature>
<gene>
    <name evidence="2" type="ORF">S01H1_69352</name>
</gene>
<sequence length="247" mass="25276">VAFNAQDDEGNWDPSPDERIIWVGEVVYVDQSAPGPTHDGASWDTAFLTIQEGVDAAAAVSGPVWAADGTYIENVVMAEDVRIFGGFLGAEPGGYETELEQRDFASNVTTIDGNQSGSCVTMAAGARVDGFTVTNGSGTEDGSDTYGGGFYCADQCDSAAIENNTIVANSAVREAGSARGGGIYCSGPSLTMANNTISDNNAEVLYPGESYGGGVYCSGSFAAITGNTICGNTAWVDFDHGAGYGGG</sequence>
<dbReference type="EMBL" id="BARS01046042">
    <property type="protein sequence ID" value="GAG39293.1"/>
    <property type="molecule type" value="Genomic_DNA"/>
</dbReference>
<dbReference type="InterPro" id="IPR039448">
    <property type="entry name" value="Beta_helix"/>
</dbReference>
<dbReference type="AlphaFoldDB" id="X0XRK5"/>
<comment type="caution">
    <text evidence="2">The sequence shown here is derived from an EMBL/GenBank/DDBJ whole genome shotgun (WGS) entry which is preliminary data.</text>
</comment>
<dbReference type="SUPFAM" id="SSF51126">
    <property type="entry name" value="Pectin lyase-like"/>
    <property type="match status" value="1"/>
</dbReference>
<accession>X0XRK5</accession>
<feature type="non-terminal residue" evidence="2">
    <location>
        <position position="247"/>
    </location>
</feature>
<evidence type="ECO:0000259" key="1">
    <source>
        <dbReference type="Pfam" id="PF13229"/>
    </source>
</evidence>
<feature type="non-terminal residue" evidence="2">
    <location>
        <position position="1"/>
    </location>
</feature>
<dbReference type="Pfam" id="PF13229">
    <property type="entry name" value="Beta_helix"/>
    <property type="match status" value="1"/>
</dbReference>
<reference evidence="2" key="1">
    <citation type="journal article" date="2014" name="Front. Microbiol.">
        <title>High frequency of phylogenetically diverse reductive dehalogenase-homologous genes in deep subseafloor sedimentary metagenomes.</title>
        <authorList>
            <person name="Kawai M."/>
            <person name="Futagami T."/>
            <person name="Toyoda A."/>
            <person name="Takaki Y."/>
            <person name="Nishi S."/>
            <person name="Hori S."/>
            <person name="Arai W."/>
            <person name="Tsubouchi T."/>
            <person name="Morono Y."/>
            <person name="Uchiyama I."/>
            <person name="Ito T."/>
            <person name="Fujiyama A."/>
            <person name="Inagaki F."/>
            <person name="Takami H."/>
        </authorList>
    </citation>
    <scope>NUCLEOTIDE SEQUENCE</scope>
    <source>
        <strain evidence="2">Expedition CK06-06</strain>
    </source>
</reference>
<proteinExistence type="predicted"/>
<dbReference type="InterPro" id="IPR011050">
    <property type="entry name" value="Pectin_lyase_fold/virulence"/>
</dbReference>
<dbReference type="Gene3D" id="2.160.20.10">
    <property type="entry name" value="Single-stranded right-handed beta-helix, Pectin lyase-like"/>
    <property type="match status" value="1"/>
</dbReference>
<dbReference type="InterPro" id="IPR012334">
    <property type="entry name" value="Pectin_lyas_fold"/>
</dbReference>
<organism evidence="2">
    <name type="scientific">marine sediment metagenome</name>
    <dbReference type="NCBI Taxonomy" id="412755"/>
    <lineage>
        <taxon>unclassified sequences</taxon>
        <taxon>metagenomes</taxon>
        <taxon>ecological metagenomes</taxon>
    </lineage>
</organism>
<name>X0XRK5_9ZZZZ</name>
<evidence type="ECO:0000313" key="2">
    <source>
        <dbReference type="EMBL" id="GAG39293.1"/>
    </source>
</evidence>
<protein>
    <recommendedName>
        <fullName evidence="1">Right handed beta helix domain-containing protein</fullName>
    </recommendedName>
</protein>